<evidence type="ECO:0000259" key="5">
    <source>
        <dbReference type="PROSITE" id="PS50893"/>
    </source>
</evidence>
<comment type="similarity">
    <text evidence="1">Belongs to the ABC transporter superfamily. Drug exporter-2 (TC 3.A.1.117) family.</text>
</comment>
<accession>A0A2P5T1Y6</accession>
<dbReference type="PANTHER" id="PTHR45772">
    <property type="entry name" value="CONSERVED COMPONENT OF ABC TRANSPORTER FOR NATURAL AMINO ACIDS-RELATED"/>
    <property type="match status" value="1"/>
</dbReference>
<dbReference type="InterPro" id="IPR030921">
    <property type="entry name" value="LPS_export_LptB"/>
</dbReference>
<dbReference type="GO" id="GO:0043190">
    <property type="term" value="C:ATP-binding cassette (ABC) transporter complex"/>
    <property type="evidence" value="ECO:0007669"/>
    <property type="project" value="InterPro"/>
</dbReference>
<protein>
    <submittedName>
        <fullName evidence="6">LPS export ABC transporter ATP-binding protein</fullName>
    </submittedName>
</protein>
<evidence type="ECO:0000256" key="3">
    <source>
        <dbReference type="ARBA" id="ARBA00022741"/>
    </source>
</evidence>
<sequence length="219" mass="24900">MSILIVEKLTKIYKKINVIDNLSLQIKSGEIIGLSGPNSSGKTIICYILIGIVPIDKGKIIIDNNDISALSLYNRRKIGIGYLPKEPSIFRRLSVYDNIMAVLQVREDFNEKQRQYYANNLIKELQIEYLRKHMGCELYGANRRVVEIARTVTANPKFIIMDEPFSNMDENEVNIIKKVISHLANTGIGIIITDVNINKIFNICRRVYLLSQGKIISNA</sequence>
<dbReference type="SMART" id="SM00382">
    <property type="entry name" value="AAA"/>
    <property type="match status" value="1"/>
</dbReference>
<dbReference type="InterPro" id="IPR003593">
    <property type="entry name" value="AAA+_ATPase"/>
</dbReference>
<evidence type="ECO:0000256" key="1">
    <source>
        <dbReference type="ARBA" id="ARBA00006526"/>
    </source>
</evidence>
<evidence type="ECO:0000256" key="2">
    <source>
        <dbReference type="ARBA" id="ARBA00022448"/>
    </source>
</evidence>
<evidence type="ECO:0000256" key="4">
    <source>
        <dbReference type="ARBA" id="ARBA00022840"/>
    </source>
</evidence>
<dbReference type="EMBL" id="PDKR01000002">
    <property type="protein sequence ID" value="PPI88597.1"/>
    <property type="molecule type" value="Genomic_DNA"/>
</dbReference>
<reference evidence="6 7" key="1">
    <citation type="journal article" date="2018" name="Genome Biol. Evol.">
        <title>Cladogenesis and Genomic Streamlining in Extracellular Endosymbionts of Tropical Stink Bugs.</title>
        <authorList>
            <person name="Otero-Bravo A."/>
            <person name="Goffredi S."/>
            <person name="Sabree Z.L."/>
        </authorList>
    </citation>
    <scope>NUCLEOTIDE SEQUENCE [LARGE SCALE GENOMIC DNA]</scope>
    <source>
        <strain evidence="6 7">SoEO</strain>
    </source>
</reference>
<feature type="domain" description="ABC transporter" evidence="5">
    <location>
        <begin position="4"/>
        <end position="219"/>
    </location>
</feature>
<dbReference type="Pfam" id="PF00005">
    <property type="entry name" value="ABC_tran"/>
    <property type="match status" value="1"/>
</dbReference>
<dbReference type="Proteomes" id="UP000295937">
    <property type="component" value="Unassembled WGS sequence"/>
</dbReference>
<dbReference type="RefSeq" id="WP_136132433.1">
    <property type="nucleotide sequence ID" value="NZ_PDKR01000002.1"/>
</dbReference>
<gene>
    <name evidence="6" type="primary">lptB</name>
    <name evidence="6" type="ORF">CRV09_01680</name>
</gene>
<dbReference type="OrthoDB" id="9781337at2"/>
<dbReference type="SUPFAM" id="SSF52540">
    <property type="entry name" value="P-loop containing nucleoside triphosphate hydrolases"/>
    <property type="match status" value="1"/>
</dbReference>
<dbReference type="GO" id="GO:0055085">
    <property type="term" value="P:transmembrane transport"/>
    <property type="evidence" value="ECO:0007669"/>
    <property type="project" value="InterPro"/>
</dbReference>
<organism evidence="6 7">
    <name type="scientific">Candidatus Pantoea edessiphila</name>
    <dbReference type="NCBI Taxonomy" id="2044610"/>
    <lineage>
        <taxon>Bacteria</taxon>
        <taxon>Pseudomonadati</taxon>
        <taxon>Pseudomonadota</taxon>
        <taxon>Gammaproteobacteria</taxon>
        <taxon>Enterobacterales</taxon>
        <taxon>Erwiniaceae</taxon>
        <taxon>Pantoea</taxon>
    </lineage>
</organism>
<keyword evidence="3" id="KW-0547">Nucleotide-binding</keyword>
<proteinExistence type="inferred from homology"/>
<dbReference type="GO" id="GO:0005524">
    <property type="term" value="F:ATP binding"/>
    <property type="evidence" value="ECO:0007669"/>
    <property type="project" value="UniProtKB-KW"/>
</dbReference>
<keyword evidence="2" id="KW-0813">Transport</keyword>
<dbReference type="NCBIfam" id="TIGR04406">
    <property type="entry name" value="LPS_export_lptB"/>
    <property type="match status" value="1"/>
</dbReference>
<dbReference type="Gene3D" id="3.40.50.300">
    <property type="entry name" value="P-loop containing nucleotide triphosphate hydrolases"/>
    <property type="match status" value="1"/>
</dbReference>
<name>A0A2P5T1Y6_9GAMM</name>
<dbReference type="PANTHER" id="PTHR45772:SF10">
    <property type="entry name" value="LIPOPOLYSACCHARIDE EXPORT SYSTEM ATP-BINDING PROTEIN LPTB"/>
    <property type="match status" value="1"/>
</dbReference>
<evidence type="ECO:0000313" key="6">
    <source>
        <dbReference type="EMBL" id="PPI88597.1"/>
    </source>
</evidence>
<dbReference type="PROSITE" id="PS50893">
    <property type="entry name" value="ABC_TRANSPORTER_2"/>
    <property type="match status" value="1"/>
</dbReference>
<evidence type="ECO:0000313" key="7">
    <source>
        <dbReference type="Proteomes" id="UP000295937"/>
    </source>
</evidence>
<dbReference type="AlphaFoldDB" id="A0A2P5T1Y6"/>
<dbReference type="InterPro" id="IPR051120">
    <property type="entry name" value="ABC_AA/LPS_Transport"/>
</dbReference>
<comment type="caution">
    <text evidence="6">The sequence shown here is derived from an EMBL/GenBank/DDBJ whole genome shotgun (WGS) entry which is preliminary data.</text>
</comment>
<dbReference type="InterPro" id="IPR003439">
    <property type="entry name" value="ABC_transporter-like_ATP-bd"/>
</dbReference>
<dbReference type="InterPro" id="IPR027417">
    <property type="entry name" value="P-loop_NTPase"/>
</dbReference>
<keyword evidence="4 6" id="KW-0067">ATP-binding</keyword>
<dbReference type="GO" id="GO:0016887">
    <property type="term" value="F:ATP hydrolysis activity"/>
    <property type="evidence" value="ECO:0007669"/>
    <property type="project" value="InterPro"/>
</dbReference>